<dbReference type="Gene3D" id="1.20.1270.60">
    <property type="entry name" value="Arfaptin homology (AH) domain/BAR domain"/>
    <property type="match status" value="1"/>
</dbReference>
<dbReference type="PROSITE" id="PS50003">
    <property type="entry name" value="PH_DOMAIN"/>
    <property type="match status" value="1"/>
</dbReference>
<dbReference type="Proteomes" id="UP000265040">
    <property type="component" value="Chromosome 14"/>
</dbReference>
<reference evidence="6" key="1">
    <citation type="submission" date="2021-04" db="EMBL/GenBank/DDBJ databases">
        <authorList>
            <consortium name="Wellcome Sanger Institute Data Sharing"/>
        </authorList>
    </citation>
    <scope>NUCLEOTIDE SEQUENCE [LARGE SCALE GENOMIC DNA]</scope>
</reference>
<proteinExistence type="predicted"/>
<dbReference type="Pfam" id="PF00620">
    <property type="entry name" value="RhoGAP"/>
    <property type="match status" value="1"/>
</dbReference>
<keyword evidence="2" id="KW-0175">Coiled coil</keyword>
<dbReference type="PANTHER" id="PTHR12552">
    <property type="entry name" value="OLIGOPHRENIN 1"/>
    <property type="match status" value="1"/>
</dbReference>
<dbReference type="AlphaFoldDB" id="A0A7N6FKW6"/>
<dbReference type="FunFam" id="1.20.1270.60:FF:000001">
    <property type="entry name" value="Rho GTPase-activating protein 26"/>
    <property type="match status" value="1"/>
</dbReference>
<dbReference type="InterPro" id="IPR047234">
    <property type="entry name" value="GRAF_fam"/>
</dbReference>
<feature type="region of interest" description="Disordered" evidence="3">
    <location>
        <begin position="591"/>
        <end position="641"/>
    </location>
</feature>
<feature type="domain" description="PH" evidence="4">
    <location>
        <begin position="254"/>
        <end position="356"/>
    </location>
</feature>
<evidence type="ECO:0000256" key="2">
    <source>
        <dbReference type="SAM" id="Coils"/>
    </source>
</evidence>
<reference evidence="6" key="2">
    <citation type="submission" date="2025-08" db="UniProtKB">
        <authorList>
            <consortium name="Ensembl"/>
        </authorList>
    </citation>
    <scope>IDENTIFICATION</scope>
</reference>
<feature type="compositionally biased region" description="Basic and acidic residues" evidence="3">
    <location>
        <begin position="632"/>
        <end position="641"/>
    </location>
</feature>
<dbReference type="GO" id="GO:0005096">
    <property type="term" value="F:GTPase activator activity"/>
    <property type="evidence" value="ECO:0007669"/>
    <property type="project" value="UniProtKB-KW"/>
</dbReference>
<dbReference type="SMART" id="SM00233">
    <property type="entry name" value="PH"/>
    <property type="match status" value="1"/>
</dbReference>
<dbReference type="SUPFAM" id="SSF48350">
    <property type="entry name" value="GTPase activation domain, GAP"/>
    <property type="match status" value="1"/>
</dbReference>
<dbReference type="SMART" id="SM00324">
    <property type="entry name" value="RhoGAP"/>
    <property type="match status" value="1"/>
</dbReference>
<dbReference type="Pfam" id="PF00169">
    <property type="entry name" value="PH"/>
    <property type="match status" value="1"/>
</dbReference>
<evidence type="ECO:0000259" key="5">
    <source>
        <dbReference type="PROSITE" id="PS50238"/>
    </source>
</evidence>
<dbReference type="InterPro" id="IPR000198">
    <property type="entry name" value="RhoGAP_dom"/>
</dbReference>
<dbReference type="InterPro" id="IPR011993">
    <property type="entry name" value="PH-like_dom_sf"/>
</dbReference>
<dbReference type="SUPFAM" id="SSF103657">
    <property type="entry name" value="BAR/IMD domain-like"/>
    <property type="match status" value="1"/>
</dbReference>
<dbReference type="OrthoDB" id="3183924at2759"/>
<evidence type="ECO:0000256" key="1">
    <source>
        <dbReference type="ARBA" id="ARBA00022468"/>
    </source>
</evidence>
<accession>A0A7N6FKW6</accession>
<dbReference type="Gene3D" id="1.10.555.10">
    <property type="entry name" value="Rho GTPase activation protein"/>
    <property type="match status" value="1"/>
</dbReference>
<dbReference type="GO" id="GO:0005737">
    <property type="term" value="C:cytoplasm"/>
    <property type="evidence" value="ECO:0007669"/>
    <property type="project" value="InterPro"/>
</dbReference>
<feature type="compositionally biased region" description="Low complexity" evidence="3">
    <location>
        <begin position="591"/>
        <end position="603"/>
    </location>
</feature>
<evidence type="ECO:0000313" key="6">
    <source>
        <dbReference type="Ensembl" id="ENSATEP00000068893.1"/>
    </source>
</evidence>
<dbReference type="InterPro" id="IPR047225">
    <property type="entry name" value="PH_GRAF"/>
</dbReference>
<protein>
    <recommendedName>
        <fullName evidence="8">Oligophrenin 1</fullName>
    </recommendedName>
</protein>
<dbReference type="InterPro" id="IPR001849">
    <property type="entry name" value="PH_domain"/>
</dbReference>
<dbReference type="SUPFAM" id="SSF50729">
    <property type="entry name" value="PH domain-like"/>
    <property type="match status" value="1"/>
</dbReference>
<feature type="coiled-coil region" evidence="2">
    <location>
        <begin position="214"/>
        <end position="241"/>
    </location>
</feature>
<keyword evidence="1" id="KW-0343">GTPase activation</keyword>
<dbReference type="Ensembl" id="ENSATET00000070029.2">
    <property type="protein sequence ID" value="ENSATEP00000068893.1"/>
    <property type="gene ID" value="ENSATEG00000011249.3"/>
</dbReference>
<evidence type="ECO:0000256" key="3">
    <source>
        <dbReference type="SAM" id="MobiDB-lite"/>
    </source>
</evidence>
<sequence length="693" mass="79474">MGHPPLEFSDCYLDSPEFRDTLKSYEVELERTSKFLKEVIKDGNSVISAIRGYSLAVQKFSQTLCLFQFDSIGDFLTDDEINIAAPCFCCFFQVQNASDLLIKPLEKFRKEQIGLTKEKKKKFEKESEKYYSQLDKHLSISAKKKESQLQEADELLDKERINFYESSVEYVYQIHQVQDRKKFDVVEPVLAFLHSILTLNNLTVEMTQDFMPYKQELQLSLQNTRNHYESTREEMEELMKRMKHPSQICKMHSFLPMEGYLLCQEKWALGMTWVKYYCKYNKETRLLVMTPCEQKPTTKQVYKHLCTCVTPTEDTSIDKRFCFDVETNERNTPVTFQAFSEGERKLWMEAMDGKEPVMELNEIGFKFVRKCINYVETKGKLTQEGVYRTVGSNIQVQKLLNAFFDPTNPGDVDFQSSDWDGKTITSALKFYLRSLSEPLMTYSLHRDLMCAAKSDNLDFRLSEIHSLTYKLPEKNREMLAMLIKHLVNVCSHSDENLMTPSNMAVIFGPTLMRAQEETVAAMLDIKFQNIVVEILIEDCKKIFCHMPEESTAPPVPPPRITPRKRQPITISKRPSCANSCFCETDGQNDSSAVTVDTSVSPVPLQRTKPGSCAPLVPREPPPRQALVPRPANRLDSDAGKMDDTKLRLDSSLAANGESGVYVSRVPSFQSRKPPPKSTSANKDGMELKILTLL</sequence>
<organism evidence="6 7">
    <name type="scientific">Anabas testudineus</name>
    <name type="common">Climbing perch</name>
    <name type="synonym">Anthias testudineus</name>
    <dbReference type="NCBI Taxonomy" id="64144"/>
    <lineage>
        <taxon>Eukaryota</taxon>
        <taxon>Metazoa</taxon>
        <taxon>Chordata</taxon>
        <taxon>Craniata</taxon>
        <taxon>Vertebrata</taxon>
        <taxon>Euteleostomi</taxon>
        <taxon>Actinopterygii</taxon>
        <taxon>Neopterygii</taxon>
        <taxon>Teleostei</taxon>
        <taxon>Neoteleostei</taxon>
        <taxon>Acanthomorphata</taxon>
        <taxon>Anabantaria</taxon>
        <taxon>Anabantiformes</taxon>
        <taxon>Anabantoidei</taxon>
        <taxon>Anabantidae</taxon>
        <taxon>Anabas</taxon>
    </lineage>
</organism>
<evidence type="ECO:0000313" key="7">
    <source>
        <dbReference type="Proteomes" id="UP000265040"/>
    </source>
</evidence>
<dbReference type="CDD" id="cd01249">
    <property type="entry name" value="BAR-PH_GRAF_family"/>
    <property type="match status" value="1"/>
</dbReference>
<dbReference type="Pfam" id="PF16746">
    <property type="entry name" value="BAR_3"/>
    <property type="match status" value="1"/>
</dbReference>
<dbReference type="FunFam" id="1.10.555.10:FF:000008">
    <property type="entry name" value="Rho GTPase-activating protein 42"/>
    <property type="match status" value="1"/>
</dbReference>
<evidence type="ECO:0008006" key="8">
    <source>
        <dbReference type="Google" id="ProtNLM"/>
    </source>
</evidence>
<name>A0A7N6FKW6_ANATE</name>
<dbReference type="PANTHER" id="PTHR12552:SF2">
    <property type="entry name" value="OLIGOPHRENIN-1"/>
    <property type="match status" value="1"/>
</dbReference>
<keyword evidence="7" id="KW-1185">Reference proteome</keyword>
<dbReference type="PROSITE" id="PS50238">
    <property type="entry name" value="RHOGAP"/>
    <property type="match status" value="1"/>
</dbReference>
<dbReference type="GO" id="GO:0007165">
    <property type="term" value="P:signal transduction"/>
    <property type="evidence" value="ECO:0007669"/>
    <property type="project" value="InterPro"/>
</dbReference>
<evidence type="ECO:0000259" key="4">
    <source>
        <dbReference type="PROSITE" id="PS50003"/>
    </source>
</evidence>
<feature type="domain" description="Rho-GAP" evidence="5">
    <location>
        <begin position="358"/>
        <end position="543"/>
    </location>
</feature>
<dbReference type="GeneTree" id="ENSGT00940000160157"/>
<reference evidence="6" key="3">
    <citation type="submission" date="2025-09" db="UniProtKB">
        <authorList>
            <consortium name="Ensembl"/>
        </authorList>
    </citation>
    <scope>IDENTIFICATION</scope>
</reference>
<dbReference type="Gene3D" id="2.30.29.30">
    <property type="entry name" value="Pleckstrin-homology domain (PH domain)/Phosphotyrosine-binding domain (PTB)"/>
    <property type="match status" value="1"/>
</dbReference>
<dbReference type="InterPro" id="IPR027267">
    <property type="entry name" value="AH/BAR_dom_sf"/>
</dbReference>
<gene>
    <name evidence="6" type="primary">OPHN1</name>
</gene>
<dbReference type="InterPro" id="IPR008936">
    <property type="entry name" value="Rho_GTPase_activation_prot"/>
</dbReference>
<dbReference type="InterPro" id="IPR004148">
    <property type="entry name" value="BAR_dom"/>
</dbReference>